<accession>A0A654TJG1</accession>
<dbReference type="Proteomes" id="UP000048289">
    <property type="component" value="Unassembled WGS sequence"/>
</dbReference>
<reference evidence="3 4" key="1">
    <citation type="submission" date="2015-03" db="EMBL/GenBank/DDBJ databases">
        <authorList>
            <consortium name="Pathogen Informatics"/>
        </authorList>
    </citation>
    <scope>NUCLEOTIDE SEQUENCE [LARGE SCALE GENOMIC DNA]</scope>
    <source>
        <strain evidence="1 4">G09901357</strain>
        <strain evidence="3">N09902308</strain>
    </source>
</reference>
<gene>
    <name evidence="1" type="ORF">ERS007681_04565</name>
    <name evidence="2" type="ORF">ERS007739_02935</name>
</gene>
<dbReference type="EMBL" id="CFOE01001182">
    <property type="protein sequence ID" value="CFE48800.1"/>
    <property type="molecule type" value="Genomic_DNA"/>
</dbReference>
<protein>
    <submittedName>
        <fullName evidence="1">Uncharacterized protein</fullName>
    </submittedName>
</protein>
<dbReference type="AlphaFoldDB" id="A0A654TJG1"/>
<organism evidence="1 4">
    <name type="scientific">Mycobacterium tuberculosis</name>
    <dbReference type="NCBI Taxonomy" id="1773"/>
    <lineage>
        <taxon>Bacteria</taxon>
        <taxon>Bacillati</taxon>
        <taxon>Actinomycetota</taxon>
        <taxon>Actinomycetes</taxon>
        <taxon>Mycobacteriales</taxon>
        <taxon>Mycobacteriaceae</taxon>
        <taxon>Mycobacterium</taxon>
        <taxon>Mycobacterium tuberculosis complex</taxon>
    </lineage>
</organism>
<reference evidence="2" key="2">
    <citation type="submission" date="2015-03" db="EMBL/GenBank/DDBJ databases">
        <authorList>
            <consortium name="Pathogen Informatics"/>
            <person name="Murphy D."/>
        </authorList>
    </citation>
    <scope>NUCLEOTIDE SEQUENCE</scope>
    <source>
        <strain evidence="2">N09902308</strain>
    </source>
</reference>
<name>A0A654TJG1_MYCTX</name>
<evidence type="ECO:0000313" key="4">
    <source>
        <dbReference type="Proteomes" id="UP000048289"/>
    </source>
</evidence>
<evidence type="ECO:0000313" key="3">
    <source>
        <dbReference type="Proteomes" id="UP000039021"/>
    </source>
</evidence>
<evidence type="ECO:0000313" key="2">
    <source>
        <dbReference type="EMBL" id="COY65453.1"/>
    </source>
</evidence>
<evidence type="ECO:0000313" key="1">
    <source>
        <dbReference type="EMBL" id="CFE48800.1"/>
    </source>
</evidence>
<dbReference type="EMBL" id="CSBK01001428">
    <property type="protein sequence ID" value="COY65453.1"/>
    <property type="molecule type" value="Genomic_DNA"/>
</dbReference>
<sequence>MMAVKSAFMSEVRGGSSPFWSVIPVGTVTNVTCPAAICCNDRPSSTRSLVLTLST</sequence>
<proteinExistence type="predicted"/>
<dbReference type="Proteomes" id="UP000039021">
    <property type="component" value="Unassembled WGS sequence"/>
</dbReference>